<accession>A0AAD3SV53</accession>
<evidence type="ECO:0000313" key="2">
    <source>
        <dbReference type="EMBL" id="GMH17546.1"/>
    </source>
</evidence>
<evidence type="ECO:0000256" key="1">
    <source>
        <dbReference type="SAM" id="Phobius"/>
    </source>
</evidence>
<reference evidence="2" key="1">
    <citation type="submission" date="2023-05" db="EMBL/GenBank/DDBJ databases">
        <title>Nepenthes gracilis genome sequencing.</title>
        <authorList>
            <person name="Fukushima K."/>
        </authorList>
    </citation>
    <scope>NUCLEOTIDE SEQUENCE</scope>
    <source>
        <strain evidence="2">SING2019-196</strain>
    </source>
</reference>
<gene>
    <name evidence="2" type="ORF">Nepgr_019387</name>
</gene>
<comment type="caution">
    <text evidence="2">The sequence shown here is derived from an EMBL/GenBank/DDBJ whole genome shotgun (WGS) entry which is preliminary data.</text>
</comment>
<evidence type="ECO:0000313" key="3">
    <source>
        <dbReference type="Proteomes" id="UP001279734"/>
    </source>
</evidence>
<dbReference type="EMBL" id="BSYO01000018">
    <property type="protein sequence ID" value="GMH17546.1"/>
    <property type="molecule type" value="Genomic_DNA"/>
</dbReference>
<sequence length="140" mass="15781">MNITLAYFYFDEVNTTPAYFSHNSDPKSQHPFGTTSLLLGVFGEIVSSQNDSVFFRNLLPLLPVFPRLLPVLPFSDALASFGTTSSLLGIFEERLFSEKDSVFFRNLMPLLPVFPALLPLLPALPFFYAFAIKFHFLGFC</sequence>
<dbReference type="Proteomes" id="UP001279734">
    <property type="component" value="Unassembled WGS sequence"/>
</dbReference>
<keyword evidence="1" id="KW-1133">Transmembrane helix</keyword>
<protein>
    <submittedName>
        <fullName evidence="2">Uncharacterized protein</fullName>
    </submittedName>
</protein>
<keyword evidence="3" id="KW-1185">Reference proteome</keyword>
<feature type="transmembrane region" description="Helical" evidence="1">
    <location>
        <begin position="110"/>
        <end position="131"/>
    </location>
</feature>
<name>A0AAD3SV53_NEPGR</name>
<proteinExistence type="predicted"/>
<keyword evidence="1" id="KW-0472">Membrane</keyword>
<keyword evidence="1" id="KW-0812">Transmembrane</keyword>
<organism evidence="2 3">
    <name type="scientific">Nepenthes gracilis</name>
    <name type="common">Slender pitcher plant</name>
    <dbReference type="NCBI Taxonomy" id="150966"/>
    <lineage>
        <taxon>Eukaryota</taxon>
        <taxon>Viridiplantae</taxon>
        <taxon>Streptophyta</taxon>
        <taxon>Embryophyta</taxon>
        <taxon>Tracheophyta</taxon>
        <taxon>Spermatophyta</taxon>
        <taxon>Magnoliopsida</taxon>
        <taxon>eudicotyledons</taxon>
        <taxon>Gunneridae</taxon>
        <taxon>Pentapetalae</taxon>
        <taxon>Caryophyllales</taxon>
        <taxon>Nepenthaceae</taxon>
        <taxon>Nepenthes</taxon>
    </lineage>
</organism>
<dbReference type="AlphaFoldDB" id="A0AAD3SV53"/>